<dbReference type="SMART" id="SM00409">
    <property type="entry name" value="IG"/>
    <property type="match status" value="1"/>
</dbReference>
<evidence type="ECO:0000256" key="6">
    <source>
        <dbReference type="ARBA" id="ARBA00023157"/>
    </source>
</evidence>
<feature type="domain" description="Ig-like" evidence="12">
    <location>
        <begin position="23"/>
        <end position="135"/>
    </location>
</feature>
<evidence type="ECO:0000256" key="1">
    <source>
        <dbReference type="ARBA" id="ARBA00004370"/>
    </source>
</evidence>
<keyword evidence="5 10" id="KW-0472">Membrane</keyword>
<dbReference type="InterPro" id="IPR053896">
    <property type="entry name" value="BTN3A2-like_Ig-C"/>
</dbReference>
<evidence type="ECO:0000256" key="7">
    <source>
        <dbReference type="ARBA" id="ARBA00023180"/>
    </source>
</evidence>
<evidence type="ECO:0000256" key="2">
    <source>
        <dbReference type="ARBA" id="ARBA00022692"/>
    </source>
</evidence>
<dbReference type="GO" id="GO:0001817">
    <property type="term" value="P:regulation of cytokine production"/>
    <property type="evidence" value="ECO:0007669"/>
    <property type="project" value="TreeGrafter"/>
</dbReference>
<organism evidence="13 14">
    <name type="scientific">Oncorhynchus mykiss</name>
    <name type="common">Rainbow trout</name>
    <name type="synonym">Salmo gairdneri</name>
    <dbReference type="NCBI Taxonomy" id="8022"/>
    <lineage>
        <taxon>Eukaryota</taxon>
        <taxon>Metazoa</taxon>
        <taxon>Chordata</taxon>
        <taxon>Craniata</taxon>
        <taxon>Vertebrata</taxon>
        <taxon>Euteleostomi</taxon>
        <taxon>Actinopterygii</taxon>
        <taxon>Neopterygii</taxon>
        <taxon>Teleostei</taxon>
        <taxon>Protacanthopterygii</taxon>
        <taxon>Salmoniformes</taxon>
        <taxon>Salmonidae</taxon>
        <taxon>Salmoninae</taxon>
        <taxon>Oncorhynchus</taxon>
    </lineage>
</organism>
<dbReference type="Proteomes" id="UP000694395">
    <property type="component" value="Chromosome 1"/>
</dbReference>
<keyword evidence="4 10" id="KW-1133">Transmembrane helix</keyword>
<dbReference type="InterPro" id="IPR007110">
    <property type="entry name" value="Ig-like_dom"/>
</dbReference>
<feature type="signal peptide" evidence="11">
    <location>
        <begin position="1"/>
        <end position="22"/>
    </location>
</feature>
<protein>
    <recommendedName>
        <fullName evidence="12">Ig-like domain-containing protein</fullName>
    </recommendedName>
</protein>
<dbReference type="GO" id="GO:0042110">
    <property type="term" value="P:T cell activation"/>
    <property type="evidence" value="ECO:0007669"/>
    <property type="project" value="UniProtKB-ARBA"/>
</dbReference>
<dbReference type="GO" id="GO:1903037">
    <property type="term" value="P:regulation of leukocyte cell-cell adhesion"/>
    <property type="evidence" value="ECO:0007669"/>
    <property type="project" value="UniProtKB-ARBA"/>
</dbReference>
<evidence type="ECO:0000256" key="11">
    <source>
        <dbReference type="SAM" id="SignalP"/>
    </source>
</evidence>
<dbReference type="AlphaFoldDB" id="A0A8K9V7D2"/>
<dbReference type="GO" id="GO:0050852">
    <property type="term" value="P:T cell receptor signaling pathway"/>
    <property type="evidence" value="ECO:0007669"/>
    <property type="project" value="TreeGrafter"/>
</dbReference>
<comment type="similarity">
    <text evidence="9">Belongs to the SKINT family.</text>
</comment>
<evidence type="ECO:0000256" key="4">
    <source>
        <dbReference type="ARBA" id="ARBA00022989"/>
    </source>
</evidence>
<evidence type="ECO:0000313" key="13">
    <source>
        <dbReference type="Ensembl" id="ENSOMYP00000120381.1"/>
    </source>
</evidence>
<evidence type="ECO:0000256" key="5">
    <source>
        <dbReference type="ARBA" id="ARBA00023136"/>
    </source>
</evidence>
<dbReference type="GeneTree" id="ENSGT01050000244843"/>
<dbReference type="PROSITE" id="PS50835">
    <property type="entry name" value="IG_LIKE"/>
    <property type="match status" value="3"/>
</dbReference>
<feature type="domain" description="Ig-like" evidence="12">
    <location>
        <begin position="233"/>
        <end position="325"/>
    </location>
</feature>
<dbReference type="PANTHER" id="PTHR24100">
    <property type="entry name" value="BUTYROPHILIN"/>
    <property type="match status" value="1"/>
</dbReference>
<dbReference type="SUPFAM" id="SSF48726">
    <property type="entry name" value="Immunoglobulin"/>
    <property type="match status" value="3"/>
</dbReference>
<keyword evidence="14" id="KW-1185">Reference proteome</keyword>
<keyword evidence="7" id="KW-0325">Glycoprotein</keyword>
<evidence type="ECO:0000256" key="9">
    <source>
        <dbReference type="ARBA" id="ARBA00038221"/>
    </source>
</evidence>
<reference evidence="13" key="2">
    <citation type="submission" date="2025-08" db="UniProtKB">
        <authorList>
            <consortium name="Ensembl"/>
        </authorList>
    </citation>
    <scope>IDENTIFICATION</scope>
</reference>
<evidence type="ECO:0000256" key="3">
    <source>
        <dbReference type="ARBA" id="ARBA00022729"/>
    </source>
</evidence>
<feature type="transmembrane region" description="Helical" evidence="10">
    <location>
        <begin position="338"/>
        <end position="362"/>
    </location>
</feature>
<dbReference type="FunFam" id="2.60.40.10:FF:000142">
    <property type="entry name" value="V-set domain-containing T-cell activation inhibitor 1"/>
    <property type="match status" value="1"/>
</dbReference>
<dbReference type="Pfam" id="PF22705">
    <property type="entry name" value="C2-set_3"/>
    <property type="match status" value="2"/>
</dbReference>
<feature type="chain" id="PRO_5035433962" description="Ig-like domain-containing protein" evidence="11">
    <location>
        <begin position="23"/>
        <end position="417"/>
    </location>
</feature>
<dbReference type="InterPro" id="IPR050504">
    <property type="entry name" value="IgSF_BTN/MOG"/>
</dbReference>
<dbReference type="Pfam" id="PF07686">
    <property type="entry name" value="V-set"/>
    <property type="match status" value="1"/>
</dbReference>
<accession>A0A8K9V7D2</accession>
<reference evidence="13" key="1">
    <citation type="submission" date="2020-07" db="EMBL/GenBank/DDBJ databases">
        <title>A long reads based de novo assembly of the rainbow trout Arlee double haploid line genome.</title>
        <authorList>
            <person name="Gao G."/>
            <person name="Palti Y."/>
        </authorList>
    </citation>
    <scope>NUCLEOTIDE SEQUENCE [LARGE SCALE GENOMIC DNA]</scope>
</reference>
<evidence type="ECO:0000259" key="12">
    <source>
        <dbReference type="PROSITE" id="PS50835"/>
    </source>
</evidence>
<dbReference type="GO" id="GO:0009897">
    <property type="term" value="C:external side of plasma membrane"/>
    <property type="evidence" value="ECO:0007669"/>
    <property type="project" value="TreeGrafter"/>
</dbReference>
<dbReference type="InterPro" id="IPR013783">
    <property type="entry name" value="Ig-like_fold"/>
</dbReference>
<dbReference type="Gene3D" id="2.60.40.10">
    <property type="entry name" value="Immunoglobulins"/>
    <property type="match status" value="3"/>
</dbReference>
<sequence length="417" mass="47947">MKVTQLDCLCVILLHLLHTAGSEKFEVLGPTDSIVAVAGDDIVLPCYLKPNISVEDMTVDWLNLDIIDGRVFRYQNSEIIRDDQIPSYRGRTSLFEEELWRGNTSLKLTRVQGTDEGHYKCLIQSKSWYDDFTVQVLVKAVGSKPVVSIVGHREGGMGLLCESEGWHPEPELVWLNSKGVHLSAGPPEIHRSFKGFYRVKRHVIVQETDTNRFTCRVQQRQINEKMETEIHLPTVGSKPVVSIEGHREGGMGLLCESEGWHPEPELVWLNSKGVHLSAGPPETHRDFNGFYRVKQYVIVQETDTNRFTCRVQQSRINEKMETEIHLPSELFYTTPWRMAFIVLCCLGAITVIGLALAIYCICYKKDDLTRKLVNLGDQNYELWEHKYYLTENRDVLRKEKEILTSQLDFETIRRHAE</sequence>
<dbReference type="GO" id="GO:0050863">
    <property type="term" value="P:regulation of T cell activation"/>
    <property type="evidence" value="ECO:0007669"/>
    <property type="project" value="UniProtKB-ARBA"/>
</dbReference>
<dbReference type="GO" id="GO:0005102">
    <property type="term" value="F:signaling receptor binding"/>
    <property type="evidence" value="ECO:0007669"/>
    <property type="project" value="TreeGrafter"/>
</dbReference>
<keyword evidence="3 11" id="KW-0732">Signal</keyword>
<dbReference type="FunFam" id="2.60.40.10:FF:000088">
    <property type="entry name" value="Butyrophilin subfamily 1 member A1"/>
    <property type="match status" value="2"/>
</dbReference>
<comment type="subcellular location">
    <subcellularLocation>
        <location evidence="1">Membrane</location>
    </subcellularLocation>
</comment>
<keyword evidence="8" id="KW-0393">Immunoglobulin domain</keyword>
<gene>
    <name evidence="13" type="primary">LOC118966027</name>
</gene>
<keyword evidence="2 10" id="KW-0812">Transmembrane</keyword>
<keyword evidence="6" id="KW-1015">Disulfide bond</keyword>
<proteinExistence type="inferred from homology"/>
<evidence type="ECO:0000256" key="10">
    <source>
        <dbReference type="SAM" id="Phobius"/>
    </source>
</evidence>
<dbReference type="InterPro" id="IPR003599">
    <property type="entry name" value="Ig_sub"/>
</dbReference>
<evidence type="ECO:0000256" key="8">
    <source>
        <dbReference type="ARBA" id="ARBA00023319"/>
    </source>
</evidence>
<reference evidence="13" key="3">
    <citation type="submission" date="2025-09" db="UniProtKB">
        <authorList>
            <consortium name="Ensembl"/>
        </authorList>
    </citation>
    <scope>IDENTIFICATION</scope>
</reference>
<dbReference type="InterPro" id="IPR036179">
    <property type="entry name" value="Ig-like_dom_sf"/>
</dbReference>
<name>A0A8K9V7D2_ONCMY</name>
<dbReference type="PANTHER" id="PTHR24100:SF130">
    <property type="entry name" value="BUTYROPHILIN-LIKE PROTEIN 9"/>
    <property type="match status" value="1"/>
</dbReference>
<dbReference type="InterPro" id="IPR013106">
    <property type="entry name" value="Ig_V-set"/>
</dbReference>
<evidence type="ECO:0000313" key="14">
    <source>
        <dbReference type="Proteomes" id="UP000694395"/>
    </source>
</evidence>
<feature type="domain" description="Ig-like" evidence="12">
    <location>
        <begin position="145"/>
        <end position="231"/>
    </location>
</feature>
<dbReference type="Ensembl" id="ENSOMYT00000135127.1">
    <property type="protein sequence ID" value="ENSOMYP00000120381.1"/>
    <property type="gene ID" value="ENSOMYG00000000672.2"/>
</dbReference>